<dbReference type="EMBL" id="WNVG01000426">
    <property type="protein sequence ID" value="MDZ5034317.1"/>
    <property type="molecule type" value="Genomic_DNA"/>
</dbReference>
<feature type="non-terminal residue" evidence="2">
    <location>
        <position position="66"/>
    </location>
</feature>
<protein>
    <submittedName>
        <fullName evidence="2">Protein translocase subunit SecF</fullName>
    </submittedName>
</protein>
<dbReference type="InterPro" id="IPR022646">
    <property type="entry name" value="SecD/SecF_CS"/>
</dbReference>
<evidence type="ECO:0000256" key="1">
    <source>
        <dbReference type="SAM" id="Phobius"/>
    </source>
</evidence>
<reference evidence="2" key="1">
    <citation type="submission" date="2019-11" db="EMBL/GenBank/DDBJ databases">
        <title>Characterization of Clostridium perfringens isolates from swine manure treated agricultural soils.</title>
        <authorList>
            <person name="Wushke S.T."/>
        </authorList>
    </citation>
    <scope>NUCLEOTIDE SEQUENCE</scope>
    <source>
        <strain evidence="2">X15</strain>
    </source>
</reference>
<feature type="transmembrane region" description="Helical" evidence="1">
    <location>
        <begin position="12"/>
        <end position="31"/>
    </location>
</feature>
<sequence length="66" mass="7333">MLKIIEKTKLWFTLSAIVIIIGLGFTITRGLNFGIDFRGGTKVVIELGEGFNKPEVDEIVKKIVPD</sequence>
<accession>A0AAW9J751</accession>
<gene>
    <name evidence="2" type="ORF">GNF81_16555</name>
</gene>
<dbReference type="Pfam" id="PF07549">
    <property type="entry name" value="Sec_GG"/>
    <property type="match status" value="1"/>
</dbReference>
<keyword evidence="1" id="KW-0812">Transmembrane</keyword>
<dbReference type="AlphaFoldDB" id="A0AAW9J751"/>
<dbReference type="Proteomes" id="UP001289066">
    <property type="component" value="Unassembled WGS sequence"/>
</dbReference>
<name>A0AAW9J751_CLOPF</name>
<comment type="caution">
    <text evidence="2">The sequence shown here is derived from an EMBL/GenBank/DDBJ whole genome shotgun (WGS) entry which is preliminary data.</text>
</comment>
<keyword evidence="1" id="KW-1133">Transmembrane helix</keyword>
<evidence type="ECO:0000313" key="3">
    <source>
        <dbReference type="Proteomes" id="UP001289066"/>
    </source>
</evidence>
<proteinExistence type="predicted"/>
<evidence type="ECO:0000313" key="2">
    <source>
        <dbReference type="EMBL" id="MDZ5034317.1"/>
    </source>
</evidence>
<organism evidence="2 3">
    <name type="scientific">Clostridium perfringens</name>
    <dbReference type="NCBI Taxonomy" id="1502"/>
    <lineage>
        <taxon>Bacteria</taxon>
        <taxon>Bacillati</taxon>
        <taxon>Bacillota</taxon>
        <taxon>Clostridia</taxon>
        <taxon>Eubacteriales</taxon>
        <taxon>Clostridiaceae</taxon>
        <taxon>Clostridium</taxon>
    </lineage>
</organism>
<keyword evidence="1" id="KW-0472">Membrane</keyword>